<dbReference type="EMBL" id="WVTA01000018">
    <property type="protein sequence ID" value="KAK3197680.1"/>
    <property type="molecule type" value="Genomic_DNA"/>
</dbReference>
<sequence length="417" mass="47405">MAAQNPDTSLALDKPEVETTVKVASTFLGHDWSFTADLPDDMITFNSGRLQYTKNSPFDFSQSAADGSNPSGTWAFAPDLPTNSSSLPMVLPPSTSLPSSHMILFPSPLSLPQDPSIPPKTSRFYTDGRPPASYNDLPNEVQLKILTPILIHSAPISAATRTKYSRTRFLSLQLVNKRMRDQARHLYQQNRFILVHGLDYTESQTPTENIPLTYSPFRSAAFLNKILRVPHPCLCHRITTLEMRIFPQAIAGKGLLTDPYSFAPLFRYRRPVRETKYRNPFSAFDEATNTRRIAWQSTMTSLHSLKVTSDFARSQDSYDKIVGFRRLWIGVSDTCYDERRRGFVAFVNMLEAAFPRVEAVEVEVMNLLCLGRNGMWCRGQEDEQRPEEWEEWCEVGCARKVGMAFERALKRNGERVM</sequence>
<name>A0AAN6LM03_9PLEO</name>
<evidence type="ECO:0000313" key="2">
    <source>
        <dbReference type="Proteomes" id="UP001280581"/>
    </source>
</evidence>
<dbReference type="Proteomes" id="UP001280581">
    <property type="component" value="Unassembled WGS sequence"/>
</dbReference>
<protein>
    <recommendedName>
        <fullName evidence="3">F-box domain-containing protein</fullName>
    </recommendedName>
</protein>
<gene>
    <name evidence="1" type="ORF">GRF29_216g945058</name>
</gene>
<reference evidence="1 2" key="1">
    <citation type="submission" date="2021-02" db="EMBL/GenBank/DDBJ databases">
        <title>Genome assembly of Pseudopithomyces chartarum.</title>
        <authorList>
            <person name="Jauregui R."/>
            <person name="Singh J."/>
            <person name="Voisey C."/>
        </authorList>
    </citation>
    <scope>NUCLEOTIDE SEQUENCE [LARGE SCALE GENOMIC DNA]</scope>
    <source>
        <strain evidence="1 2">AGR01</strain>
    </source>
</reference>
<keyword evidence="2" id="KW-1185">Reference proteome</keyword>
<organism evidence="1 2">
    <name type="scientific">Pseudopithomyces chartarum</name>
    <dbReference type="NCBI Taxonomy" id="1892770"/>
    <lineage>
        <taxon>Eukaryota</taxon>
        <taxon>Fungi</taxon>
        <taxon>Dikarya</taxon>
        <taxon>Ascomycota</taxon>
        <taxon>Pezizomycotina</taxon>
        <taxon>Dothideomycetes</taxon>
        <taxon>Pleosporomycetidae</taxon>
        <taxon>Pleosporales</taxon>
        <taxon>Massarineae</taxon>
        <taxon>Didymosphaeriaceae</taxon>
        <taxon>Pseudopithomyces</taxon>
    </lineage>
</organism>
<evidence type="ECO:0008006" key="3">
    <source>
        <dbReference type="Google" id="ProtNLM"/>
    </source>
</evidence>
<proteinExistence type="predicted"/>
<dbReference type="AlphaFoldDB" id="A0AAN6LM03"/>
<evidence type="ECO:0000313" key="1">
    <source>
        <dbReference type="EMBL" id="KAK3197680.1"/>
    </source>
</evidence>
<comment type="caution">
    <text evidence="1">The sequence shown here is derived from an EMBL/GenBank/DDBJ whole genome shotgun (WGS) entry which is preliminary data.</text>
</comment>
<accession>A0AAN6LM03</accession>